<evidence type="ECO:0000313" key="2">
    <source>
        <dbReference type="EMBL" id="TFC08002.1"/>
    </source>
</evidence>
<dbReference type="EMBL" id="SOFM01000003">
    <property type="protein sequence ID" value="TFC08002.1"/>
    <property type="molecule type" value="Genomic_DNA"/>
</dbReference>
<reference evidence="2 3" key="1">
    <citation type="submission" date="2019-03" db="EMBL/GenBank/DDBJ databases">
        <title>Genomics of glacier-inhabiting Cryobacterium strains.</title>
        <authorList>
            <person name="Liu Q."/>
            <person name="Xin Y.-H."/>
        </authorList>
    </citation>
    <scope>NUCLEOTIDE SEQUENCE [LARGE SCALE GENOMIC DNA]</scope>
    <source>
        <strain evidence="2 3">RHLT2-21</strain>
    </source>
</reference>
<dbReference type="Proteomes" id="UP000297643">
    <property type="component" value="Unassembled WGS sequence"/>
</dbReference>
<keyword evidence="3" id="KW-1185">Reference proteome</keyword>
<evidence type="ECO:0000256" key="1">
    <source>
        <dbReference type="SAM" id="SignalP"/>
    </source>
</evidence>
<organism evidence="2 3">
    <name type="scientific">Cryobacterium mannosilyticum</name>
    <dbReference type="NCBI Taxonomy" id="1259190"/>
    <lineage>
        <taxon>Bacteria</taxon>
        <taxon>Bacillati</taxon>
        <taxon>Actinomycetota</taxon>
        <taxon>Actinomycetes</taxon>
        <taxon>Micrococcales</taxon>
        <taxon>Microbacteriaceae</taxon>
        <taxon>Cryobacterium</taxon>
    </lineage>
</organism>
<gene>
    <name evidence="2" type="ORF">E3O32_00630</name>
</gene>
<name>A0A4R8WIG8_9MICO</name>
<keyword evidence="1" id="KW-0732">Signal</keyword>
<protein>
    <submittedName>
        <fullName evidence="2">Uncharacterized protein</fullName>
    </submittedName>
</protein>
<dbReference type="RefSeq" id="WP_134505987.1">
    <property type="nucleotide sequence ID" value="NZ_SOFM01000003.1"/>
</dbReference>
<feature type="chain" id="PRO_5038686067" evidence="1">
    <location>
        <begin position="22"/>
        <end position="188"/>
    </location>
</feature>
<comment type="caution">
    <text evidence="2">The sequence shown here is derived from an EMBL/GenBank/DDBJ whole genome shotgun (WGS) entry which is preliminary data.</text>
</comment>
<evidence type="ECO:0000313" key="3">
    <source>
        <dbReference type="Proteomes" id="UP000297643"/>
    </source>
</evidence>
<sequence length="188" mass="19336">MKWKIILPVALVALASAGVIALSQVNAPARPAATDTSPAARGTVLPVESNPITNTSTTPGLTIMSAAAEDNADPAAGKAIADRLQVMVGNTTSQPLTNVETYYVMTDATTGAQEAYYLALDGLTLAPNSETMISFDNETGAGHYPENKFSLYRSSKNQVDFTIQVSAGGVQAANGTATKGAGTGEQPD</sequence>
<proteinExistence type="predicted"/>
<accession>A0A4R8WIG8</accession>
<feature type="signal peptide" evidence="1">
    <location>
        <begin position="1"/>
        <end position="21"/>
    </location>
</feature>
<dbReference type="AlphaFoldDB" id="A0A4R8WIG8"/>